<evidence type="ECO:0000313" key="3">
    <source>
        <dbReference type="EMBL" id="KAK7462391.1"/>
    </source>
</evidence>
<comment type="caution">
    <text evidence="3">The sequence shown here is derived from an EMBL/GenBank/DDBJ whole genome shotgun (WGS) entry which is preliminary data.</text>
</comment>
<evidence type="ECO:0000259" key="1">
    <source>
        <dbReference type="Pfam" id="PF06985"/>
    </source>
</evidence>
<organism evidence="3 4">
    <name type="scientific">Marasmiellus scandens</name>
    <dbReference type="NCBI Taxonomy" id="2682957"/>
    <lineage>
        <taxon>Eukaryota</taxon>
        <taxon>Fungi</taxon>
        <taxon>Dikarya</taxon>
        <taxon>Basidiomycota</taxon>
        <taxon>Agaricomycotina</taxon>
        <taxon>Agaricomycetes</taxon>
        <taxon>Agaricomycetidae</taxon>
        <taxon>Agaricales</taxon>
        <taxon>Marasmiineae</taxon>
        <taxon>Omphalotaceae</taxon>
        <taxon>Marasmiellus</taxon>
    </lineage>
</organism>
<dbReference type="PANTHER" id="PTHR10622:SF10">
    <property type="entry name" value="HET DOMAIN-CONTAINING PROTEIN"/>
    <property type="match status" value="1"/>
</dbReference>
<evidence type="ECO:0000259" key="2">
    <source>
        <dbReference type="Pfam" id="PF26640"/>
    </source>
</evidence>
<accession>A0ABR1JJ03</accession>
<dbReference type="PANTHER" id="PTHR10622">
    <property type="entry name" value="HET DOMAIN-CONTAINING PROTEIN"/>
    <property type="match status" value="1"/>
</dbReference>
<evidence type="ECO:0000313" key="4">
    <source>
        <dbReference type="Proteomes" id="UP001498398"/>
    </source>
</evidence>
<keyword evidence="4" id="KW-1185">Reference proteome</keyword>
<dbReference type="Proteomes" id="UP001498398">
    <property type="component" value="Unassembled WGS sequence"/>
</dbReference>
<name>A0ABR1JJ03_9AGAR</name>
<reference evidence="3 4" key="1">
    <citation type="submission" date="2024-01" db="EMBL/GenBank/DDBJ databases">
        <title>A draft genome for the cacao thread blight pathogen Marasmiellus scandens.</title>
        <authorList>
            <person name="Baruah I.K."/>
            <person name="Leung J."/>
            <person name="Bukari Y."/>
            <person name="Amoako-Attah I."/>
            <person name="Meinhardt L.W."/>
            <person name="Bailey B.A."/>
            <person name="Cohen S.P."/>
        </authorList>
    </citation>
    <scope>NUCLEOTIDE SEQUENCE [LARGE SCALE GENOMIC DNA]</scope>
    <source>
        <strain evidence="3 4">GH-19</strain>
    </source>
</reference>
<protein>
    <recommendedName>
        <fullName evidence="5">HET-domain-containing protein</fullName>
    </recommendedName>
</protein>
<feature type="domain" description="DUF8212" evidence="2">
    <location>
        <begin position="222"/>
        <end position="292"/>
    </location>
</feature>
<gene>
    <name evidence="3" type="ORF">VKT23_007990</name>
</gene>
<dbReference type="Pfam" id="PF26640">
    <property type="entry name" value="DUF8212"/>
    <property type="match status" value="1"/>
</dbReference>
<feature type="domain" description="Heterokaryon incompatibility" evidence="1">
    <location>
        <begin position="21"/>
        <end position="111"/>
    </location>
</feature>
<dbReference type="InterPro" id="IPR058525">
    <property type="entry name" value="DUF8212"/>
</dbReference>
<dbReference type="EMBL" id="JBANRG010000011">
    <property type="protein sequence ID" value="KAK7462391.1"/>
    <property type="molecule type" value="Genomic_DNA"/>
</dbReference>
<dbReference type="Pfam" id="PF06985">
    <property type="entry name" value="HET"/>
    <property type="match status" value="1"/>
</dbReference>
<proteinExistence type="predicted"/>
<dbReference type="InterPro" id="IPR010730">
    <property type="entry name" value="HET"/>
</dbReference>
<sequence>MRLLNTKTFHLAEFYTDIPTYAILSHTWEKEEVTFQDIQNLDIAKRKVGWQKINNACTYARRYHFEWIWIDTCCIDKCSSAELSEAINSMYQYYEDSQVCYAYLCDVSSEEDPRDANAGFRKSKWFERGWTLQELIAPRYVVILDKEWKEVGTRWSLRDAISAITSIPIKVLEDGDTEGYSIAQKMSWAAWRKTTRPEDMAYCLMGLFGVNMPPIYGEGGSKAFMRLQQEIIKYSDDRSIFAWIAECPSQYNHNKESRGLLARSPYEFRVSSEVSVSQSDLDKSSFSFGNNGLHINLPLFPVAKFGDDVFLASLDCCTQDGRHIGLYLEKINGHQYVRYLPDQLPLIDRLSPNSFPSPRELVVKETCTARRILMPEKDEYNIGSRKIHIELLSPQIIFIRRYLVQQYPLGMKICSENPKTITIGPGHEGATLALEYRTKAGEQYIIAFDIEPGLPGVLMHIGLVEDSRYQPDWINIGKLLHRGGRVLSPLEGTDTGLLSCAVQMTGNSLESILEVDYILESSPSYLPLRRILPPPAMGFNIQTAATSCVHFMSTFLLFQEAFPPNFSSRADSDLDITFISVSDEPQNKWRVLAYKRTSNVQKGAVYVVLGLHESGNPWIYLISKSNERLETEKIWKSYLDSGSRAKIRQDCQRNKASVQLTNNISMAVTLEERTILQLGVYTLKRAIHGGRRHLMSWEN</sequence>
<evidence type="ECO:0008006" key="5">
    <source>
        <dbReference type="Google" id="ProtNLM"/>
    </source>
</evidence>